<organism evidence="2">
    <name type="scientific">Alexandrium catenella</name>
    <name type="common">Red tide dinoflagellate</name>
    <name type="synonym">Gonyaulax catenella</name>
    <dbReference type="NCBI Taxonomy" id="2925"/>
    <lineage>
        <taxon>Eukaryota</taxon>
        <taxon>Sar</taxon>
        <taxon>Alveolata</taxon>
        <taxon>Dinophyceae</taxon>
        <taxon>Gonyaulacales</taxon>
        <taxon>Pyrocystaceae</taxon>
        <taxon>Alexandrium</taxon>
    </lineage>
</organism>
<proteinExistence type="predicted"/>
<accession>A0A7S1R2A8</accession>
<dbReference type="AlphaFoldDB" id="A0A7S1R2A8"/>
<evidence type="ECO:0000256" key="1">
    <source>
        <dbReference type="SAM" id="MobiDB-lite"/>
    </source>
</evidence>
<reference evidence="2" key="1">
    <citation type="submission" date="2021-01" db="EMBL/GenBank/DDBJ databases">
        <authorList>
            <person name="Corre E."/>
            <person name="Pelletier E."/>
            <person name="Niang G."/>
            <person name="Scheremetjew M."/>
            <person name="Finn R."/>
            <person name="Kale V."/>
            <person name="Holt S."/>
            <person name="Cochrane G."/>
            <person name="Meng A."/>
            <person name="Brown T."/>
            <person name="Cohen L."/>
        </authorList>
    </citation>
    <scope>NUCLEOTIDE SEQUENCE</scope>
    <source>
        <strain evidence="2">OF101</strain>
    </source>
</reference>
<evidence type="ECO:0000313" key="2">
    <source>
        <dbReference type="EMBL" id="CAD9154738.1"/>
    </source>
</evidence>
<protein>
    <submittedName>
        <fullName evidence="2">Uncharacterized protein</fullName>
    </submittedName>
</protein>
<name>A0A7S1R2A8_ALECA</name>
<feature type="region of interest" description="Disordered" evidence="1">
    <location>
        <begin position="25"/>
        <end position="135"/>
    </location>
</feature>
<dbReference type="EMBL" id="HBGE01055643">
    <property type="protein sequence ID" value="CAD9154738.1"/>
    <property type="molecule type" value="Transcribed_RNA"/>
</dbReference>
<feature type="compositionally biased region" description="Basic and acidic residues" evidence="1">
    <location>
        <begin position="238"/>
        <end position="256"/>
    </location>
</feature>
<gene>
    <name evidence="2" type="ORF">ACAT0790_LOCUS33545</name>
</gene>
<sequence>MTCAAPSAKVVLRDNDVEEVTCTKKCQPRAWGKADDAGRSKPKGNWPSLNESKEKAEVKNRKRHSTGDDSETTAGSGSDCGHSGSDCGHSESEFSPEDQTLARSSKVEAEEKCDAEGADANEPLSDVDTFLFGPPPPCTPHWQQGLWAPHWQEETWEAAQARPSLLRVEAPVFVPRGRCCILPPLGTPAAPPGLRTPLRKQANVFVPHATGLAPPPGLEDVLEQTQKQQHLNATSSETEEHSSIEHSDASRSEAEQ</sequence>
<feature type="compositionally biased region" description="Low complexity" evidence="1">
    <location>
        <begin position="75"/>
        <end position="87"/>
    </location>
</feature>
<feature type="region of interest" description="Disordered" evidence="1">
    <location>
        <begin position="208"/>
        <end position="256"/>
    </location>
</feature>
<feature type="compositionally biased region" description="Polar residues" evidence="1">
    <location>
        <begin position="223"/>
        <end position="233"/>
    </location>
</feature>
<feature type="compositionally biased region" description="Basic and acidic residues" evidence="1">
    <location>
        <begin position="105"/>
        <end position="115"/>
    </location>
</feature>